<keyword evidence="1" id="KW-0175">Coiled coil</keyword>
<dbReference type="Gene3D" id="1.20.120.20">
    <property type="entry name" value="Apolipoprotein"/>
    <property type="match status" value="1"/>
</dbReference>
<name>A0ABW4CZQ3_9LACO</name>
<feature type="coiled-coil region" evidence="1">
    <location>
        <begin position="59"/>
        <end position="114"/>
    </location>
</feature>
<sequence>MAQKIQAEMSAEIALNTLKASQSLKSLNAVISSTKNAWKSQEVALKSTGEYLKAAEVRYKGLGDSIKAQEAKIESLREKQKGLDVTTKDGAASYLKYQKDIDSATTQLKSMEAQQTRAKTSLEYQKSGLASLQTEYKQITTVSSSYVERLKAEGKQQEANKAQMTGYKDSISNLNKQLSAQEKELSRIATASGKDSAAWRTQKVRVDETATALAKTKTSMTELDSAMKKANPSPINRIKTALLGVNEKAEKTHSIFKSVFAANILSNVVSSAWSHLSGWISSATDSAKEYSLAQQTMNATWTTLTGNAKQGQAMVDMTNQMAIAANNATDMVDGMNQKFYSISKNVGTTKSLTQSVLTLQDAFGQSDDAVMNFSTQFSQMMANGKVSAQDMMSFVNVFPVLRTNLLKAEQAVTHNSKLTMAQMNDLMSAGKISSATMIKVLQGTAKEYGSATENFGKTIPGMIRTVKSQMPVLLSAITTPLTTAANPIIGTISGWVSSTKTKALFTKVGKTFADGLNNTIKAFSAGGGGNASSLTDKLNAGVKRLNGIISKTFAYLSAHAKDIKGVASDTWEIAKIAGSYVWDSAKGIIKDIAGWLGVGGKNAKSMKDPLGTVHDILDKIVKNKSGIKTTVKVLAGLWATKKVFEFAGAVGHVYSGLKSLGESKLGQSIAGNLKKLSGSKLGTATAVVTIAYDAISDIKDLTKAFGKSGTVGQKFKAVGETAGTAIGGGIGFFFGGPLGAAVGASIGKVVGGWAGTATKKFTDGWNAKAKPKDWLGKLGFDAHKGATGIAKWWKGIQKQNNKDNARMEKQQAAANKKFQKSWDSFWGKVGDKTTSTWSSVKKSVTSGMNGVSSKVKSGMSGVTSKVTSAWSNVKSNTTSKWSSIKSTVGSAVTAVATRVKSWGNLGSIVGRIFGSIGNAIVHPVRTAKSLLAGIISGIKSLFHFRLSLPHFKLPHFSLKGSFNPLKGKIPHISVNWYANGGLINTPTLLGMNGNRMAIGGEAGPEMVVPLSASKASRAWQLLGQAVQQINASQSSAQTQVAPTSDNSDLIAAINALGVLLTKLSFNVQIGDDQFYPTVAPKIDSYNKRQNGIRTVWENL</sequence>
<feature type="domain" description="Tape measure protein N-terminal" evidence="2">
    <location>
        <begin position="289"/>
        <end position="477"/>
    </location>
</feature>
<keyword evidence="4" id="KW-1185">Reference proteome</keyword>
<evidence type="ECO:0000313" key="3">
    <source>
        <dbReference type="EMBL" id="MFD1441388.1"/>
    </source>
</evidence>
<comment type="caution">
    <text evidence="3">The sequence shown here is derived from an EMBL/GenBank/DDBJ whole genome shotgun (WGS) entry which is preliminary data.</text>
</comment>
<dbReference type="EMBL" id="JBHTOK010000068">
    <property type="protein sequence ID" value="MFD1441388.1"/>
    <property type="molecule type" value="Genomic_DNA"/>
</dbReference>
<dbReference type="RefSeq" id="WP_125757015.1">
    <property type="nucleotide sequence ID" value="NZ_JBHTOK010000068.1"/>
</dbReference>
<dbReference type="Proteomes" id="UP001597212">
    <property type="component" value="Unassembled WGS sequence"/>
</dbReference>
<reference evidence="4" key="1">
    <citation type="journal article" date="2019" name="Int. J. Syst. Evol. Microbiol.">
        <title>The Global Catalogue of Microorganisms (GCM) 10K type strain sequencing project: providing services to taxonomists for standard genome sequencing and annotation.</title>
        <authorList>
            <consortium name="The Broad Institute Genomics Platform"/>
            <consortium name="The Broad Institute Genome Sequencing Center for Infectious Disease"/>
            <person name="Wu L."/>
            <person name="Ma J."/>
        </authorList>
    </citation>
    <scope>NUCLEOTIDE SEQUENCE [LARGE SCALE GENOMIC DNA]</scope>
    <source>
        <strain evidence="4">CCM 8912</strain>
    </source>
</reference>
<evidence type="ECO:0000256" key="1">
    <source>
        <dbReference type="SAM" id="Coils"/>
    </source>
</evidence>
<evidence type="ECO:0000313" key="4">
    <source>
        <dbReference type="Proteomes" id="UP001597212"/>
    </source>
</evidence>
<accession>A0ABW4CZQ3</accession>
<dbReference type="InterPro" id="IPR013491">
    <property type="entry name" value="Tape_meas_N"/>
</dbReference>
<dbReference type="Pfam" id="PF20155">
    <property type="entry name" value="TMP_3"/>
    <property type="match status" value="1"/>
</dbReference>
<protein>
    <submittedName>
        <fullName evidence="3">Tape measure protein</fullName>
    </submittedName>
</protein>
<dbReference type="Gene3D" id="1.10.287.1490">
    <property type="match status" value="1"/>
</dbReference>
<dbReference type="NCBIfam" id="TIGR02675">
    <property type="entry name" value="tape_meas_nterm"/>
    <property type="match status" value="1"/>
</dbReference>
<evidence type="ECO:0000259" key="2">
    <source>
        <dbReference type="Pfam" id="PF20155"/>
    </source>
</evidence>
<feature type="coiled-coil region" evidence="1">
    <location>
        <begin position="164"/>
        <end position="191"/>
    </location>
</feature>
<proteinExistence type="predicted"/>
<gene>
    <name evidence="3" type="ORF">ACFQ5K_08385</name>
</gene>
<organism evidence="3 4">
    <name type="scientific">Lacticaseibacillus hegangensis</name>
    <dbReference type="NCBI Taxonomy" id="2486010"/>
    <lineage>
        <taxon>Bacteria</taxon>
        <taxon>Bacillati</taxon>
        <taxon>Bacillota</taxon>
        <taxon>Bacilli</taxon>
        <taxon>Lactobacillales</taxon>
        <taxon>Lactobacillaceae</taxon>
        <taxon>Lacticaseibacillus</taxon>
    </lineage>
</organism>